<feature type="domain" description="DEAD-box RNA helicase Q" evidence="13">
    <location>
        <begin position="42"/>
        <end position="70"/>
    </location>
</feature>
<dbReference type="Gene3D" id="3.40.50.300">
    <property type="entry name" value="P-loop containing nucleotide triphosphate hydrolases"/>
    <property type="match status" value="3"/>
</dbReference>
<dbReference type="OrthoDB" id="196131at2759"/>
<evidence type="ECO:0000256" key="7">
    <source>
        <dbReference type="ARBA" id="ARBA00023242"/>
    </source>
</evidence>
<keyword evidence="6" id="KW-0067">ATP-binding</keyword>
<keyword evidence="4" id="KW-0378">Hydrolase</keyword>
<evidence type="ECO:0000256" key="6">
    <source>
        <dbReference type="ARBA" id="ARBA00022840"/>
    </source>
</evidence>
<dbReference type="PROSITE" id="PS51194">
    <property type="entry name" value="HELICASE_CTER"/>
    <property type="match status" value="1"/>
</dbReference>
<dbReference type="FunFam" id="3.40.50.300:FF:000168">
    <property type="entry name" value="DEAD-box ATP-dependent RNA helicase 56-like"/>
    <property type="match status" value="1"/>
</dbReference>
<dbReference type="GO" id="GO:0003676">
    <property type="term" value="F:nucleic acid binding"/>
    <property type="evidence" value="ECO:0007669"/>
    <property type="project" value="InterPro"/>
</dbReference>
<dbReference type="InterPro" id="IPR001650">
    <property type="entry name" value="Helicase_C-like"/>
</dbReference>
<protein>
    <recommendedName>
        <fullName evidence="2">RNA helicase</fullName>
        <ecNumber evidence="2">3.6.4.13</ecNumber>
    </recommendedName>
</protein>
<feature type="short sequence motif" description="Q motif" evidence="9">
    <location>
        <begin position="42"/>
        <end position="70"/>
    </location>
</feature>
<keyword evidence="5" id="KW-0347">Helicase</keyword>
<dbReference type="GO" id="GO:0003724">
    <property type="term" value="F:RNA helicase activity"/>
    <property type="evidence" value="ECO:0007669"/>
    <property type="project" value="UniProtKB-EC"/>
</dbReference>
<accession>A0A498SI79</accession>
<dbReference type="STRING" id="6277.A0A498SI79"/>
<comment type="similarity">
    <text evidence="8">Belongs to the DEAD box helicase family. DECD subfamily.</text>
</comment>
<name>A0A498SI79_ACAVI</name>
<dbReference type="Pfam" id="PF08433">
    <property type="entry name" value="KTI12"/>
    <property type="match status" value="1"/>
</dbReference>
<gene>
    <name evidence="14" type="ORF">NAV_LOCUS6259</name>
</gene>
<keyword evidence="3" id="KW-0547">Nucleotide-binding</keyword>
<dbReference type="Pfam" id="PF00270">
    <property type="entry name" value="DEAD"/>
    <property type="match status" value="1"/>
</dbReference>
<evidence type="ECO:0000256" key="4">
    <source>
        <dbReference type="ARBA" id="ARBA00022801"/>
    </source>
</evidence>
<dbReference type="CDD" id="cd17950">
    <property type="entry name" value="DEADc_DDX39"/>
    <property type="match status" value="1"/>
</dbReference>
<dbReference type="CDD" id="cd18787">
    <property type="entry name" value="SF2_C_DEAD"/>
    <property type="match status" value="1"/>
</dbReference>
<sequence>MDEDQLLDYEEEQEEATDGNKAENGSATDKKIKGTYASIHSSGFRDFLLKPELLRAIVDCGFEHPSEVQHECIPQAILGMDIVCQAKSGMGKTAVFVLATLQQLESVDGEVSVLVMCHTRELAFQISKEYERFSKYIPGVRIAVFFGGIPIKKDEETLKNNTPHIVVGTPGRTLQLARQGSLKLKNIKYFVLDECDKMIGDNDMRRDVQEIVKMTPQEKQVMMFSATLPRDLRVVCKKFMQDPMEVYVDDEAKLTLHGLQQHYVKLKETEKNKKLLELLDQLEFNQVVIFVRSVQRCGALHTLLSEQNFPSIAIHRGMPQEERLSRYQQFKDFQKRILVATNLFGRGMDIERVNIVFNYDMPEDSDTYLHRVARAGRFGTKGLAITFVSDENDAKILNDVQDRFDVNVTELPAEIEVATYILLMGIPGSGKTYLCGELKAKLGDEICSTFSYDDIFNDDGFMEYMWGEQCANGSILKMYGLNECTNVHNERKRCENRIREFLKAQLTIKDIVPPVIVIDDIFYLKSMRRPFRRMSTMYHLPYLVVFVDVPIATALTRNMQRPIRCRISESTIRKIHQQMELPSNCGDSFIIYQSIDDLKSLVEYIDRIRWKTNLWKNSNNVKLGISEKDKERSSSNDDDRKWMKLEIDLRRCISELIREKNIGKDGNLLAKIKKSLYWRIRTKGTINWDMQELRDILWKEFQV</sequence>
<evidence type="ECO:0000256" key="8">
    <source>
        <dbReference type="ARBA" id="ARBA00038213"/>
    </source>
</evidence>
<dbReference type="PROSITE" id="PS51195">
    <property type="entry name" value="Q_MOTIF"/>
    <property type="match status" value="1"/>
</dbReference>
<evidence type="ECO:0000259" key="12">
    <source>
        <dbReference type="PROSITE" id="PS51194"/>
    </source>
</evidence>
<keyword evidence="15" id="KW-1185">Reference proteome</keyword>
<feature type="domain" description="Helicase C-terminal" evidence="12">
    <location>
        <begin position="258"/>
        <end position="419"/>
    </location>
</feature>
<dbReference type="GO" id="GO:0005524">
    <property type="term" value="F:ATP binding"/>
    <property type="evidence" value="ECO:0007669"/>
    <property type="project" value="UniProtKB-KW"/>
</dbReference>
<keyword evidence="7" id="KW-0539">Nucleus</keyword>
<dbReference type="GO" id="GO:0016787">
    <property type="term" value="F:hydrolase activity"/>
    <property type="evidence" value="ECO:0007669"/>
    <property type="project" value="UniProtKB-KW"/>
</dbReference>
<dbReference type="InterPro" id="IPR011545">
    <property type="entry name" value="DEAD/DEAH_box_helicase_dom"/>
</dbReference>
<dbReference type="EMBL" id="UPTC01001246">
    <property type="protein sequence ID" value="VBB31468.1"/>
    <property type="molecule type" value="Genomic_DNA"/>
</dbReference>
<evidence type="ECO:0000256" key="1">
    <source>
        <dbReference type="ARBA" id="ARBA00004123"/>
    </source>
</evidence>
<reference evidence="14 15" key="1">
    <citation type="submission" date="2018-08" db="EMBL/GenBank/DDBJ databases">
        <authorList>
            <person name="Laetsch R D."/>
            <person name="Stevens L."/>
            <person name="Kumar S."/>
            <person name="Blaxter L. M."/>
        </authorList>
    </citation>
    <scope>NUCLEOTIDE SEQUENCE [LARGE SCALE GENOMIC DNA]</scope>
</reference>
<dbReference type="InterPro" id="IPR027417">
    <property type="entry name" value="P-loop_NTPase"/>
</dbReference>
<dbReference type="InterPro" id="IPR014001">
    <property type="entry name" value="Helicase_ATP-bd"/>
</dbReference>
<dbReference type="PROSITE" id="PS51192">
    <property type="entry name" value="HELICASE_ATP_BIND_1"/>
    <property type="match status" value="1"/>
</dbReference>
<evidence type="ECO:0000256" key="5">
    <source>
        <dbReference type="ARBA" id="ARBA00022806"/>
    </source>
</evidence>
<evidence type="ECO:0000256" key="2">
    <source>
        <dbReference type="ARBA" id="ARBA00012552"/>
    </source>
</evidence>
<evidence type="ECO:0000256" key="9">
    <source>
        <dbReference type="PROSITE-ProRule" id="PRU00552"/>
    </source>
</evidence>
<evidence type="ECO:0000256" key="10">
    <source>
        <dbReference type="SAM" id="MobiDB-lite"/>
    </source>
</evidence>
<dbReference type="SMART" id="SM00490">
    <property type="entry name" value="HELICc"/>
    <property type="match status" value="1"/>
</dbReference>
<dbReference type="FunFam" id="3.40.50.300:FF:000111">
    <property type="entry name" value="DEAD-box ATP-dependent RNA helicase"/>
    <property type="match status" value="1"/>
</dbReference>
<dbReference type="GO" id="GO:0005634">
    <property type="term" value="C:nucleus"/>
    <property type="evidence" value="ECO:0007669"/>
    <property type="project" value="UniProtKB-SubCell"/>
</dbReference>
<evidence type="ECO:0000259" key="13">
    <source>
        <dbReference type="PROSITE" id="PS51195"/>
    </source>
</evidence>
<dbReference type="InterPro" id="IPR014014">
    <property type="entry name" value="RNA_helicase_DEAD_Q_motif"/>
</dbReference>
<dbReference type="EC" id="3.6.4.13" evidence="2"/>
<evidence type="ECO:0000259" key="11">
    <source>
        <dbReference type="PROSITE" id="PS51192"/>
    </source>
</evidence>
<feature type="region of interest" description="Disordered" evidence="10">
    <location>
        <begin position="1"/>
        <end position="27"/>
    </location>
</feature>
<evidence type="ECO:0000313" key="14">
    <source>
        <dbReference type="EMBL" id="VBB31468.1"/>
    </source>
</evidence>
<dbReference type="InterPro" id="IPR013641">
    <property type="entry name" value="KTI12/PSTK"/>
</dbReference>
<dbReference type="Proteomes" id="UP000276991">
    <property type="component" value="Unassembled WGS sequence"/>
</dbReference>
<dbReference type="Pfam" id="PF00271">
    <property type="entry name" value="Helicase_C"/>
    <property type="match status" value="1"/>
</dbReference>
<comment type="subcellular location">
    <subcellularLocation>
        <location evidence="1">Nucleus</location>
    </subcellularLocation>
</comment>
<dbReference type="AlphaFoldDB" id="A0A498SI79"/>
<organism evidence="14 15">
    <name type="scientific">Acanthocheilonema viteae</name>
    <name type="common">Filarial nematode worm</name>
    <name type="synonym">Dipetalonema viteae</name>
    <dbReference type="NCBI Taxonomy" id="6277"/>
    <lineage>
        <taxon>Eukaryota</taxon>
        <taxon>Metazoa</taxon>
        <taxon>Ecdysozoa</taxon>
        <taxon>Nematoda</taxon>
        <taxon>Chromadorea</taxon>
        <taxon>Rhabditida</taxon>
        <taxon>Spirurina</taxon>
        <taxon>Spiruromorpha</taxon>
        <taxon>Filarioidea</taxon>
        <taxon>Onchocercidae</taxon>
        <taxon>Acanthocheilonema</taxon>
    </lineage>
</organism>
<proteinExistence type="inferred from homology"/>
<feature type="compositionally biased region" description="Acidic residues" evidence="10">
    <location>
        <begin position="1"/>
        <end position="17"/>
    </location>
</feature>
<feature type="domain" description="Helicase ATP-binding" evidence="11">
    <location>
        <begin position="73"/>
        <end position="246"/>
    </location>
</feature>
<evidence type="ECO:0000256" key="3">
    <source>
        <dbReference type="ARBA" id="ARBA00022741"/>
    </source>
</evidence>
<evidence type="ECO:0000313" key="15">
    <source>
        <dbReference type="Proteomes" id="UP000276991"/>
    </source>
</evidence>
<dbReference type="SMART" id="SM00487">
    <property type="entry name" value="DEXDc"/>
    <property type="match status" value="1"/>
</dbReference>
<dbReference type="PANTHER" id="PTHR47958">
    <property type="entry name" value="ATP-DEPENDENT RNA HELICASE DBP3"/>
    <property type="match status" value="1"/>
</dbReference>
<dbReference type="SUPFAM" id="SSF52540">
    <property type="entry name" value="P-loop containing nucleoside triphosphate hydrolases"/>
    <property type="match status" value="2"/>
</dbReference>